<accession>A0ABQ9I0K7</accession>
<reference evidence="1 2" key="1">
    <citation type="submission" date="2023-02" db="EMBL/GenBank/DDBJ databases">
        <title>LHISI_Scaffold_Assembly.</title>
        <authorList>
            <person name="Stuart O.P."/>
            <person name="Cleave R."/>
            <person name="Magrath M.J.L."/>
            <person name="Mikheyev A.S."/>
        </authorList>
    </citation>
    <scope>NUCLEOTIDE SEQUENCE [LARGE SCALE GENOMIC DNA]</scope>
    <source>
        <strain evidence="1">Daus_M_001</strain>
        <tissue evidence="1">Leg muscle</tissue>
    </source>
</reference>
<evidence type="ECO:0000313" key="1">
    <source>
        <dbReference type="EMBL" id="KAJ8890160.1"/>
    </source>
</evidence>
<proteinExistence type="predicted"/>
<name>A0ABQ9I0K7_9NEOP</name>
<protein>
    <submittedName>
        <fullName evidence="1">Uncharacterized protein</fullName>
    </submittedName>
</protein>
<organism evidence="1 2">
    <name type="scientific">Dryococelus australis</name>
    <dbReference type="NCBI Taxonomy" id="614101"/>
    <lineage>
        <taxon>Eukaryota</taxon>
        <taxon>Metazoa</taxon>
        <taxon>Ecdysozoa</taxon>
        <taxon>Arthropoda</taxon>
        <taxon>Hexapoda</taxon>
        <taxon>Insecta</taxon>
        <taxon>Pterygota</taxon>
        <taxon>Neoptera</taxon>
        <taxon>Polyneoptera</taxon>
        <taxon>Phasmatodea</taxon>
        <taxon>Verophasmatodea</taxon>
        <taxon>Anareolatae</taxon>
        <taxon>Phasmatidae</taxon>
        <taxon>Eurycanthinae</taxon>
        <taxon>Dryococelus</taxon>
    </lineage>
</organism>
<keyword evidence="2" id="KW-1185">Reference proteome</keyword>
<comment type="caution">
    <text evidence="1">The sequence shown here is derived from an EMBL/GenBank/DDBJ whole genome shotgun (WGS) entry which is preliminary data.</text>
</comment>
<sequence length="94" mass="10951">MHLEQIPKNKVSYEKTRDIVNARFNIAFVYRRCDTCSICRELAVKIGIIQQTLQNVTSASDSQINVQLPSKLRMLNFEKEVHLKQAETFYSDIM</sequence>
<gene>
    <name evidence="1" type="ORF">PR048_009667</name>
</gene>
<evidence type="ECO:0000313" key="2">
    <source>
        <dbReference type="Proteomes" id="UP001159363"/>
    </source>
</evidence>
<dbReference type="Proteomes" id="UP001159363">
    <property type="component" value="Chromosome 3"/>
</dbReference>
<dbReference type="EMBL" id="JARBHB010000003">
    <property type="protein sequence ID" value="KAJ8890160.1"/>
    <property type="molecule type" value="Genomic_DNA"/>
</dbReference>